<dbReference type="RefSeq" id="WP_163919428.1">
    <property type="nucleotide sequence ID" value="NZ_AP022593.1"/>
</dbReference>
<dbReference type="KEGG" id="marz:MARA_33370"/>
<proteinExistence type="predicted"/>
<geneLocation type="plasmid" evidence="4">
    <name>pjcm18538 dna</name>
</geneLocation>
<evidence type="ECO:0000313" key="4">
    <source>
        <dbReference type="Proteomes" id="UP000467428"/>
    </source>
</evidence>
<dbReference type="CDD" id="cd00085">
    <property type="entry name" value="HNHc"/>
    <property type="match status" value="1"/>
</dbReference>
<feature type="domain" description="DUF222" evidence="2">
    <location>
        <begin position="48"/>
        <end position="378"/>
    </location>
</feature>
<protein>
    <recommendedName>
        <fullName evidence="2">DUF222 domain-containing protein</fullName>
    </recommendedName>
</protein>
<dbReference type="InterPro" id="IPR003870">
    <property type="entry name" value="DUF222"/>
</dbReference>
<dbReference type="EMBL" id="AP022593">
    <property type="protein sequence ID" value="BBY49869.1"/>
    <property type="molecule type" value="Genomic_DNA"/>
</dbReference>
<reference evidence="3 4" key="1">
    <citation type="journal article" date="2019" name="Emerg. Microbes Infect.">
        <title>Comprehensive subspecies identification of 175 nontuberculous mycobacteria species based on 7547 genomic profiles.</title>
        <authorList>
            <person name="Matsumoto Y."/>
            <person name="Kinjo T."/>
            <person name="Motooka D."/>
            <person name="Nabeya D."/>
            <person name="Jung N."/>
            <person name="Uechi K."/>
            <person name="Horii T."/>
            <person name="Iida T."/>
            <person name="Fujita J."/>
            <person name="Nakamura S."/>
        </authorList>
    </citation>
    <scope>NUCLEOTIDE SEQUENCE [LARGE SCALE GENOMIC DNA]</scope>
    <source>
        <strain evidence="3 4">JCM 18538</strain>
    </source>
</reference>
<feature type="region of interest" description="Disordered" evidence="1">
    <location>
        <begin position="442"/>
        <end position="465"/>
    </location>
</feature>
<organism evidence="3 4">
    <name type="scientific">Mycolicibacterium arabiense</name>
    <dbReference type="NCBI Taxonomy" id="1286181"/>
    <lineage>
        <taxon>Bacteria</taxon>
        <taxon>Bacillati</taxon>
        <taxon>Actinomycetota</taxon>
        <taxon>Actinomycetes</taxon>
        <taxon>Mycobacteriales</taxon>
        <taxon>Mycobacteriaceae</taxon>
        <taxon>Mycolicibacterium</taxon>
    </lineage>
</organism>
<dbReference type="Pfam" id="PF02720">
    <property type="entry name" value="DUF222"/>
    <property type="match status" value="1"/>
</dbReference>
<sequence length="465" mass="50443">MTAARPFLFADAARDRVRADLDAIDAAMDRLRETSTDMVGNAFRVEITERLEYHNRLNRGLSYRMFAEMADPPDGDDRLPGSPGVRLRDTLARRLRLVPKEVSRRFKVAARVSPRRSLTGDTIPAELPALAEAIEAGAVGEDHIAKVCDAIDALPQIAAAEMAAVESTLVEHARQQDSAFVAEVGKRIADTINPDGIFNDQDRARRRCLKLGRQGPDGMSKLSGNVDPETRALLEATGAAVRPGHHVPGTDATVVDAATDGRTDSQRMHDALKLGLRAGLKSGALGTHRGIPVTVIATTTVADLEQAAHAMTDPDVPMPRPARTGGGSMLPMRDLIRMAANSIHYLCVFDGHSDRPLYLARSTRIATVDQRIVCHARDQGCTRPGCTAAGYYCEVHHAPDWDPDGRTDADCLYFACPRDHALVTRGHATTTVTDDGRLAWSVGGAPPEVNPLHRDSDLHPRPDDR</sequence>
<evidence type="ECO:0000256" key="1">
    <source>
        <dbReference type="SAM" id="MobiDB-lite"/>
    </source>
</evidence>
<evidence type="ECO:0000313" key="3">
    <source>
        <dbReference type="EMBL" id="BBY49869.1"/>
    </source>
</evidence>
<gene>
    <name evidence="3" type="ORF">MARA_33370</name>
</gene>
<evidence type="ECO:0000259" key="2">
    <source>
        <dbReference type="Pfam" id="PF02720"/>
    </source>
</evidence>
<keyword evidence="4" id="KW-1185">Reference proteome</keyword>
<dbReference type="Proteomes" id="UP000467428">
    <property type="component" value="Chromosome"/>
</dbReference>
<name>A0A7I7S0Z4_9MYCO</name>
<accession>A0A7I7S0Z4</accession>
<dbReference type="InterPro" id="IPR003615">
    <property type="entry name" value="HNH_nuc"/>
</dbReference>
<feature type="compositionally biased region" description="Basic and acidic residues" evidence="1">
    <location>
        <begin position="451"/>
        <end position="465"/>
    </location>
</feature>
<dbReference type="AlphaFoldDB" id="A0A7I7S0Z4"/>